<dbReference type="AlphaFoldDB" id="A0A4Z1STF3"/>
<dbReference type="VEuPathDB" id="GiardiaDB:GMRT_14170"/>
<sequence>MDLSGLPTRPRWGGRDAPESSRGEVPVHFEWPGSPSPVSGEEVDVLEEGGVVLMSSHGLAEQASGRGCLEVAASIEGEVVVGGLQSEQAVSASLATVPGVAPLQLLSVTACSECNVQTPLIGRYCTSCRTLRFQGRRPADSSCAHPSRGLPSSSPWPQRPCSNPGGSFGRPSLHHIHVWIIGLPVVVGVGPLRARGRGRS</sequence>
<keyword evidence="3" id="KW-1185">Reference proteome</keyword>
<evidence type="ECO:0000313" key="2">
    <source>
        <dbReference type="EMBL" id="TNJ29206.1"/>
    </source>
</evidence>
<comment type="caution">
    <text evidence="2">The sequence shown here is derived from an EMBL/GenBank/DDBJ whole genome shotgun (WGS) entry which is preliminary data.</text>
</comment>
<dbReference type="Proteomes" id="UP000315496">
    <property type="component" value="Chromosome 2"/>
</dbReference>
<reference evidence="2 3" key="1">
    <citation type="submission" date="2019-05" db="EMBL/GenBank/DDBJ databases">
        <title>The compact genome of Giardia muris reveals important steps in the evolution of intestinal protozoan parasites.</title>
        <authorList>
            <person name="Xu F."/>
            <person name="Jimenez-Gonzalez A."/>
            <person name="Einarsson E."/>
            <person name="Astvaldsson A."/>
            <person name="Peirasmaki D."/>
            <person name="Eckmann L."/>
            <person name="Andersson J.O."/>
            <person name="Svard S.G."/>
            <person name="Jerlstrom-Hultqvist J."/>
        </authorList>
    </citation>
    <scope>NUCLEOTIDE SEQUENCE [LARGE SCALE GENOMIC DNA]</scope>
    <source>
        <strain evidence="2 3">Roberts-Thomson</strain>
    </source>
</reference>
<protein>
    <submittedName>
        <fullName evidence="2">Uncharacterized protein</fullName>
    </submittedName>
</protein>
<evidence type="ECO:0000256" key="1">
    <source>
        <dbReference type="SAM" id="MobiDB-lite"/>
    </source>
</evidence>
<feature type="region of interest" description="Disordered" evidence="1">
    <location>
        <begin position="1"/>
        <end position="41"/>
    </location>
</feature>
<feature type="compositionally biased region" description="Basic and acidic residues" evidence="1">
    <location>
        <begin position="13"/>
        <end position="27"/>
    </location>
</feature>
<accession>A0A4Z1STF3</accession>
<evidence type="ECO:0000313" key="3">
    <source>
        <dbReference type="Proteomes" id="UP000315496"/>
    </source>
</evidence>
<proteinExistence type="predicted"/>
<feature type="region of interest" description="Disordered" evidence="1">
    <location>
        <begin position="137"/>
        <end position="164"/>
    </location>
</feature>
<name>A0A4Z1STF3_GIAMU</name>
<gene>
    <name evidence="2" type="ORF">GMRT_14170</name>
</gene>
<feature type="compositionally biased region" description="Polar residues" evidence="1">
    <location>
        <begin position="150"/>
        <end position="164"/>
    </location>
</feature>
<dbReference type="EMBL" id="VDLU01000002">
    <property type="protein sequence ID" value="TNJ29206.1"/>
    <property type="molecule type" value="Genomic_DNA"/>
</dbReference>
<organism evidence="2 3">
    <name type="scientific">Giardia muris</name>
    <dbReference type="NCBI Taxonomy" id="5742"/>
    <lineage>
        <taxon>Eukaryota</taxon>
        <taxon>Metamonada</taxon>
        <taxon>Diplomonadida</taxon>
        <taxon>Hexamitidae</taxon>
        <taxon>Giardiinae</taxon>
        <taxon>Giardia</taxon>
    </lineage>
</organism>